<evidence type="ECO:0000313" key="2">
    <source>
        <dbReference type="Proteomes" id="UP000499080"/>
    </source>
</evidence>
<dbReference type="EMBL" id="BGPR01002875">
    <property type="protein sequence ID" value="GBM80333.1"/>
    <property type="molecule type" value="Genomic_DNA"/>
</dbReference>
<dbReference type="Proteomes" id="UP000499080">
    <property type="component" value="Unassembled WGS sequence"/>
</dbReference>
<keyword evidence="2" id="KW-1185">Reference proteome</keyword>
<name>A0A4Y2IR53_ARAVE</name>
<organism evidence="1 2">
    <name type="scientific">Araneus ventricosus</name>
    <name type="common">Orbweaver spider</name>
    <name type="synonym">Epeira ventricosa</name>
    <dbReference type="NCBI Taxonomy" id="182803"/>
    <lineage>
        <taxon>Eukaryota</taxon>
        <taxon>Metazoa</taxon>
        <taxon>Ecdysozoa</taxon>
        <taxon>Arthropoda</taxon>
        <taxon>Chelicerata</taxon>
        <taxon>Arachnida</taxon>
        <taxon>Araneae</taxon>
        <taxon>Araneomorphae</taxon>
        <taxon>Entelegynae</taxon>
        <taxon>Araneoidea</taxon>
        <taxon>Araneidae</taxon>
        <taxon>Araneus</taxon>
    </lineage>
</organism>
<evidence type="ECO:0000313" key="1">
    <source>
        <dbReference type="EMBL" id="GBM80333.1"/>
    </source>
</evidence>
<accession>A0A4Y2IR53</accession>
<sequence>MRTTPEIRMALHCRCKVCQETAALIIFHKSTFYLKKATNTTQLALGRSINSTSHVYVQMPQLKLALAVVEVMFREMCSRSFLPLVCLVSSSIRG</sequence>
<reference evidence="1 2" key="1">
    <citation type="journal article" date="2019" name="Sci. Rep.">
        <title>Orb-weaving spider Araneus ventricosus genome elucidates the spidroin gene catalogue.</title>
        <authorList>
            <person name="Kono N."/>
            <person name="Nakamura H."/>
            <person name="Ohtoshi R."/>
            <person name="Moran D.A.P."/>
            <person name="Shinohara A."/>
            <person name="Yoshida Y."/>
            <person name="Fujiwara M."/>
            <person name="Mori M."/>
            <person name="Tomita M."/>
            <person name="Arakawa K."/>
        </authorList>
    </citation>
    <scope>NUCLEOTIDE SEQUENCE [LARGE SCALE GENOMIC DNA]</scope>
</reference>
<protein>
    <submittedName>
        <fullName evidence="1">Uncharacterized protein</fullName>
    </submittedName>
</protein>
<dbReference type="AlphaFoldDB" id="A0A4Y2IR53"/>
<proteinExistence type="predicted"/>
<gene>
    <name evidence="1" type="ORF">AVEN_132897_1</name>
</gene>
<comment type="caution">
    <text evidence="1">The sequence shown here is derived from an EMBL/GenBank/DDBJ whole genome shotgun (WGS) entry which is preliminary data.</text>
</comment>